<evidence type="ECO:0000313" key="2">
    <source>
        <dbReference type="Proteomes" id="UP001143362"/>
    </source>
</evidence>
<dbReference type="PANTHER" id="PTHR12993">
    <property type="entry name" value="N-ACETYLGLUCOSAMINYL-PHOSPHATIDYLINOSITOL DE-N-ACETYLASE-RELATED"/>
    <property type="match status" value="1"/>
</dbReference>
<gene>
    <name evidence="1" type="ORF">EYC98_08720</name>
</gene>
<dbReference type="EMBL" id="SHNN01000002">
    <property type="protein sequence ID" value="MCX2980945.1"/>
    <property type="molecule type" value="Genomic_DNA"/>
</dbReference>
<dbReference type="PANTHER" id="PTHR12993:SF30">
    <property type="entry name" value="N-ACETYL-ALPHA-D-GLUCOSAMINYL L-MALATE DEACETYLASE 1"/>
    <property type="match status" value="1"/>
</dbReference>
<comment type="caution">
    <text evidence="1">The sequence shown here is derived from an EMBL/GenBank/DDBJ whole genome shotgun (WGS) entry which is preliminary data.</text>
</comment>
<dbReference type="InterPro" id="IPR024078">
    <property type="entry name" value="LmbE-like_dom_sf"/>
</dbReference>
<organism evidence="1 2">
    <name type="scientific">Candidatus Litorirhabdus singularis</name>
    <dbReference type="NCBI Taxonomy" id="2518993"/>
    <lineage>
        <taxon>Bacteria</taxon>
        <taxon>Pseudomonadati</taxon>
        <taxon>Pseudomonadota</taxon>
        <taxon>Gammaproteobacteria</taxon>
        <taxon>Cellvibrionales</taxon>
        <taxon>Halieaceae</taxon>
        <taxon>Candidatus Litorirhabdus</taxon>
    </lineage>
</organism>
<keyword evidence="2" id="KW-1185">Reference proteome</keyword>
<sequence>MKSLLDLGGIQRLLCIGAHPDDIELGAGGTVMRLIEHNPQIHIHWVVMCGADPVRAEEARRSAQLFTAGAANVDIELHQFKDAFLPWQGDRVKAIFEALKSDFEPDLILTHWESDRHQDHRLLSELTWNTWRDHTIWEYEILKWDGDLGQPHVFVSLTAEMSERKASQLVTSYASQQSRKWFSAETFKAFMRVRGVECNAEYAEGFYARKLVW</sequence>
<dbReference type="Proteomes" id="UP001143362">
    <property type="component" value="Unassembled WGS sequence"/>
</dbReference>
<name>A0ABT3TGK7_9GAMM</name>
<reference evidence="1" key="1">
    <citation type="submission" date="2019-02" db="EMBL/GenBank/DDBJ databases">
        <authorList>
            <person name="Li S.-H."/>
        </authorList>
    </citation>
    <scope>NUCLEOTIDE SEQUENCE</scope>
    <source>
        <strain evidence="1">IMCC14734</strain>
    </source>
</reference>
<evidence type="ECO:0000313" key="1">
    <source>
        <dbReference type="EMBL" id="MCX2980945.1"/>
    </source>
</evidence>
<dbReference type="InterPro" id="IPR003737">
    <property type="entry name" value="GlcNAc_PI_deacetylase-related"/>
</dbReference>
<protein>
    <submittedName>
        <fullName evidence="1">PIG-L family deacetylase</fullName>
    </submittedName>
</protein>
<dbReference type="RefSeq" id="WP_279244961.1">
    <property type="nucleotide sequence ID" value="NZ_SHNN01000002.1"/>
</dbReference>
<dbReference type="Gene3D" id="3.40.50.10320">
    <property type="entry name" value="LmbE-like"/>
    <property type="match status" value="1"/>
</dbReference>
<accession>A0ABT3TGK7</accession>
<dbReference type="SUPFAM" id="SSF102588">
    <property type="entry name" value="LmbE-like"/>
    <property type="match status" value="1"/>
</dbReference>
<proteinExistence type="predicted"/>
<dbReference type="Pfam" id="PF02585">
    <property type="entry name" value="PIG-L"/>
    <property type="match status" value="1"/>
</dbReference>